<dbReference type="PANTHER" id="PTHR30303">
    <property type="entry name" value="HYDROGENASE ISOENZYMES FORMATION PROTEIN HYPE"/>
    <property type="match status" value="1"/>
</dbReference>
<protein>
    <submittedName>
        <fullName evidence="4">Hydrogenase expression/formation protein HypE</fullName>
    </submittedName>
</protein>
<dbReference type="SUPFAM" id="SSF55326">
    <property type="entry name" value="PurM N-terminal domain-like"/>
    <property type="match status" value="1"/>
</dbReference>
<dbReference type="InterPro" id="IPR010918">
    <property type="entry name" value="PurM-like_C_dom"/>
</dbReference>
<organism evidence="4 5">
    <name type="scientific">Dactylosporangium maewongense</name>
    <dbReference type="NCBI Taxonomy" id="634393"/>
    <lineage>
        <taxon>Bacteria</taxon>
        <taxon>Bacillati</taxon>
        <taxon>Actinomycetota</taxon>
        <taxon>Actinomycetes</taxon>
        <taxon>Micromonosporales</taxon>
        <taxon>Micromonosporaceae</taxon>
        <taxon>Dactylosporangium</taxon>
    </lineage>
</organism>
<dbReference type="SUPFAM" id="SSF56042">
    <property type="entry name" value="PurM C-terminal domain-like"/>
    <property type="match status" value="1"/>
</dbReference>
<dbReference type="PANTHER" id="PTHR30303:SF0">
    <property type="entry name" value="CARBAMOYL DEHYDRATASE HYPE"/>
    <property type="match status" value="1"/>
</dbReference>
<evidence type="ECO:0000259" key="3">
    <source>
        <dbReference type="Pfam" id="PF02769"/>
    </source>
</evidence>
<evidence type="ECO:0000259" key="2">
    <source>
        <dbReference type="Pfam" id="PF00586"/>
    </source>
</evidence>
<dbReference type="NCBIfam" id="TIGR02124">
    <property type="entry name" value="hypE"/>
    <property type="match status" value="1"/>
</dbReference>
<reference evidence="5" key="1">
    <citation type="journal article" date="2019" name="Int. J. Syst. Evol. Microbiol.">
        <title>The Global Catalogue of Microorganisms (GCM) 10K type strain sequencing project: providing services to taxonomists for standard genome sequencing and annotation.</title>
        <authorList>
            <consortium name="The Broad Institute Genomics Platform"/>
            <consortium name="The Broad Institute Genome Sequencing Center for Infectious Disease"/>
            <person name="Wu L."/>
            <person name="Ma J."/>
        </authorList>
    </citation>
    <scope>NUCLEOTIDE SEQUENCE [LARGE SCALE GENOMIC DNA]</scope>
    <source>
        <strain evidence="5">JCM 15933</strain>
    </source>
</reference>
<dbReference type="Gene3D" id="3.90.650.10">
    <property type="entry name" value="PurM-like C-terminal domain"/>
    <property type="match status" value="1"/>
</dbReference>
<sequence>MTAADLSRAGCPVPLAETEKVLLGHGSGGQLSAELLRDVVVPALGAAAAETVPEDAAVVCVDGLDLVVSTDAFVVSPLFFPGGDIGVLSVHGTVNDVAMMGATPLALAVAYVIEEGFPVADLRRVTASVGAAAAAAGVPVVTGDTKVVGRGAADGLFVTTTGLGRRLPGARVSAALARPGDAVLLSGPIGAHGTTILSTREALGFEADIASDTRPLHRLVAAMVAGTGQAIHVMRDPTRGGVASTLNEIAAAAGVGIEIDEAAVAVPAPVASACELLGLDPLHVANEGCLVAVVAPESAEALLATMRATPEGQDAVRLGSVVGEHPGRVVMRTLMGGRRIVDMLVGEQLPRIC</sequence>
<proteinExistence type="inferred from homology"/>
<dbReference type="PIRSF" id="PIRSF005644">
    <property type="entry name" value="Hdrgns_mtr_HypE"/>
    <property type="match status" value="1"/>
</dbReference>
<dbReference type="InterPro" id="IPR016188">
    <property type="entry name" value="PurM-like_N"/>
</dbReference>
<dbReference type="EMBL" id="BAAAQD010000015">
    <property type="protein sequence ID" value="GAA1538786.1"/>
    <property type="molecule type" value="Genomic_DNA"/>
</dbReference>
<feature type="domain" description="PurM-like C-terminal" evidence="3">
    <location>
        <begin position="178"/>
        <end position="330"/>
    </location>
</feature>
<evidence type="ECO:0000313" key="4">
    <source>
        <dbReference type="EMBL" id="GAA1538786.1"/>
    </source>
</evidence>
<dbReference type="InterPro" id="IPR011854">
    <property type="entry name" value="HypE"/>
</dbReference>
<dbReference type="RefSeq" id="WP_344506365.1">
    <property type="nucleotide sequence ID" value="NZ_BAAAQD010000015.1"/>
</dbReference>
<name>A0ABP4MAK1_9ACTN</name>
<comment type="caution">
    <text evidence="4">The sequence shown here is derived from an EMBL/GenBank/DDBJ whole genome shotgun (WGS) entry which is preliminary data.</text>
</comment>
<dbReference type="Gene3D" id="3.30.1330.10">
    <property type="entry name" value="PurM-like, N-terminal domain"/>
    <property type="match status" value="1"/>
</dbReference>
<dbReference type="CDD" id="cd02197">
    <property type="entry name" value="HypE"/>
    <property type="match status" value="1"/>
</dbReference>
<dbReference type="Pfam" id="PF00586">
    <property type="entry name" value="AIRS"/>
    <property type="match status" value="1"/>
</dbReference>
<dbReference type="InterPro" id="IPR036676">
    <property type="entry name" value="PurM-like_C_sf"/>
</dbReference>
<comment type="similarity">
    <text evidence="1">Belongs to the HypE family.</text>
</comment>
<gene>
    <name evidence="4" type="primary">hypE</name>
    <name evidence="4" type="ORF">GCM10009827_067480</name>
</gene>
<dbReference type="Proteomes" id="UP001501470">
    <property type="component" value="Unassembled WGS sequence"/>
</dbReference>
<evidence type="ECO:0000256" key="1">
    <source>
        <dbReference type="ARBA" id="ARBA00006243"/>
    </source>
</evidence>
<feature type="domain" description="PurM-like N-terminal" evidence="2">
    <location>
        <begin position="54"/>
        <end position="165"/>
    </location>
</feature>
<evidence type="ECO:0000313" key="5">
    <source>
        <dbReference type="Proteomes" id="UP001501470"/>
    </source>
</evidence>
<keyword evidence="5" id="KW-1185">Reference proteome</keyword>
<accession>A0ABP4MAK1</accession>
<dbReference type="InterPro" id="IPR036921">
    <property type="entry name" value="PurM-like_N_sf"/>
</dbReference>
<dbReference type="Pfam" id="PF02769">
    <property type="entry name" value="AIRS_C"/>
    <property type="match status" value="1"/>
</dbReference>